<feature type="transmembrane region" description="Helical" evidence="1">
    <location>
        <begin position="80"/>
        <end position="107"/>
    </location>
</feature>
<feature type="non-terminal residue" evidence="2">
    <location>
        <position position="1"/>
    </location>
</feature>
<dbReference type="EMBL" id="JASPKZ010000831">
    <property type="protein sequence ID" value="KAJ9599135.1"/>
    <property type="molecule type" value="Genomic_DNA"/>
</dbReference>
<dbReference type="AlphaFoldDB" id="A0AAD8AHB9"/>
<comment type="caution">
    <text evidence="2">The sequence shown here is derived from an EMBL/GenBank/DDBJ whole genome shotgun (WGS) entry which is preliminary data.</text>
</comment>
<accession>A0AAD8AHB9</accession>
<gene>
    <name evidence="2" type="ORF">L9F63_010403</name>
</gene>
<name>A0AAD8AHB9_DIPPU</name>
<protein>
    <submittedName>
        <fullName evidence="2">Uncharacterized protein</fullName>
    </submittedName>
</protein>
<feature type="transmembrane region" description="Helical" evidence="1">
    <location>
        <begin position="46"/>
        <end position="68"/>
    </location>
</feature>
<reference evidence="2" key="2">
    <citation type="submission" date="2023-05" db="EMBL/GenBank/DDBJ databases">
        <authorList>
            <person name="Fouks B."/>
        </authorList>
    </citation>
    <scope>NUCLEOTIDE SEQUENCE</scope>
    <source>
        <strain evidence="2">Stay&amp;Tobe</strain>
        <tissue evidence="2">Testes</tissue>
    </source>
</reference>
<keyword evidence="1" id="KW-0812">Transmembrane</keyword>
<organism evidence="2 3">
    <name type="scientific">Diploptera punctata</name>
    <name type="common">Pacific beetle cockroach</name>
    <dbReference type="NCBI Taxonomy" id="6984"/>
    <lineage>
        <taxon>Eukaryota</taxon>
        <taxon>Metazoa</taxon>
        <taxon>Ecdysozoa</taxon>
        <taxon>Arthropoda</taxon>
        <taxon>Hexapoda</taxon>
        <taxon>Insecta</taxon>
        <taxon>Pterygota</taxon>
        <taxon>Neoptera</taxon>
        <taxon>Polyneoptera</taxon>
        <taxon>Dictyoptera</taxon>
        <taxon>Blattodea</taxon>
        <taxon>Blaberoidea</taxon>
        <taxon>Blaberidae</taxon>
        <taxon>Diplopterinae</taxon>
        <taxon>Diploptera</taxon>
    </lineage>
</organism>
<keyword evidence="1" id="KW-1133">Transmembrane helix</keyword>
<reference evidence="2" key="1">
    <citation type="journal article" date="2023" name="IScience">
        <title>Live-bearing cockroach genome reveals convergent evolutionary mechanisms linked to viviparity in insects and beyond.</title>
        <authorList>
            <person name="Fouks B."/>
            <person name="Harrison M.C."/>
            <person name="Mikhailova A.A."/>
            <person name="Marchal E."/>
            <person name="English S."/>
            <person name="Carruthers M."/>
            <person name="Jennings E.C."/>
            <person name="Chiamaka E.L."/>
            <person name="Frigard R.A."/>
            <person name="Pippel M."/>
            <person name="Attardo G.M."/>
            <person name="Benoit J.B."/>
            <person name="Bornberg-Bauer E."/>
            <person name="Tobe S.S."/>
        </authorList>
    </citation>
    <scope>NUCLEOTIDE SEQUENCE</scope>
    <source>
        <strain evidence="2">Stay&amp;Tobe</strain>
    </source>
</reference>
<evidence type="ECO:0000313" key="3">
    <source>
        <dbReference type="Proteomes" id="UP001233999"/>
    </source>
</evidence>
<proteinExistence type="predicted"/>
<dbReference type="Proteomes" id="UP001233999">
    <property type="component" value="Unassembled WGS sequence"/>
</dbReference>
<feature type="transmembrane region" description="Helical" evidence="1">
    <location>
        <begin position="159"/>
        <end position="184"/>
    </location>
</feature>
<evidence type="ECO:0000256" key="1">
    <source>
        <dbReference type="SAM" id="Phobius"/>
    </source>
</evidence>
<evidence type="ECO:0000313" key="2">
    <source>
        <dbReference type="EMBL" id="KAJ9599135.1"/>
    </source>
</evidence>
<keyword evidence="3" id="KW-1185">Reference proteome</keyword>
<feature type="transmembrane region" description="Helical" evidence="1">
    <location>
        <begin position="128"/>
        <end position="147"/>
    </location>
</feature>
<keyword evidence="1" id="KW-0472">Membrane</keyword>
<sequence length="251" mass="29108">MVIKSRSDTFSEIIHIVWTMKFCGVIPFTLHGEICNRDIRHSKLQMVYGILIFITRNSCFIFVSHFIHNNFVYLQYFGKIIAFITCGMNVILTLVMALNLVTFFELSGIFPKLSQFDNSVKKTKSHNLCIYGQLFIHIGLCVFTILFNTETGYGLKFDVILIIMHVFQNFIDINVAFLLDLFMIRIVVMIEKRFGIVNSYLEGTVNNFSIVNITFIRDLMSWHNLLCDTVNLTNSFFSMRILLGVLVKFMI</sequence>